<dbReference type="Pfam" id="PF09799">
    <property type="entry name" value="Transmemb_17"/>
    <property type="match status" value="1"/>
</dbReference>
<evidence type="ECO:0000256" key="1">
    <source>
        <dbReference type="ARBA" id="ARBA00004141"/>
    </source>
</evidence>
<proteinExistence type="predicted"/>
<feature type="transmembrane region" description="Helical" evidence="5">
    <location>
        <begin position="12"/>
        <end position="34"/>
    </location>
</feature>
<evidence type="ECO:0000313" key="6">
    <source>
        <dbReference type="EMBL" id="CAL5140252.1"/>
    </source>
</evidence>
<keyword evidence="4 5" id="KW-0472">Membrane</keyword>
<keyword evidence="2 5" id="KW-0812">Transmembrane</keyword>
<evidence type="ECO:0000256" key="5">
    <source>
        <dbReference type="SAM" id="Phobius"/>
    </source>
</evidence>
<organism evidence="6 7">
    <name type="scientific">Calicophoron daubneyi</name>
    <name type="common">Rumen fluke</name>
    <name type="synonym">Paramphistomum daubneyi</name>
    <dbReference type="NCBI Taxonomy" id="300641"/>
    <lineage>
        <taxon>Eukaryota</taxon>
        <taxon>Metazoa</taxon>
        <taxon>Spiralia</taxon>
        <taxon>Lophotrochozoa</taxon>
        <taxon>Platyhelminthes</taxon>
        <taxon>Trematoda</taxon>
        <taxon>Digenea</taxon>
        <taxon>Plagiorchiida</taxon>
        <taxon>Pronocephalata</taxon>
        <taxon>Paramphistomoidea</taxon>
        <taxon>Paramphistomidae</taxon>
        <taxon>Calicophoron</taxon>
    </lineage>
</organism>
<evidence type="ECO:0000313" key="7">
    <source>
        <dbReference type="Proteomes" id="UP001497525"/>
    </source>
</evidence>
<feature type="transmembrane region" description="Helical" evidence="5">
    <location>
        <begin position="109"/>
        <end position="130"/>
    </location>
</feature>
<comment type="subcellular location">
    <subcellularLocation>
        <location evidence="1">Membrane</location>
        <topology evidence="1">Multi-pass membrane protein</topology>
    </subcellularLocation>
</comment>
<evidence type="ECO:0000256" key="3">
    <source>
        <dbReference type="ARBA" id="ARBA00022989"/>
    </source>
</evidence>
<sequence>MPTRVSSCALGGSLRASLYITIAFVFFETFLFVYKVYNHKFGSGVLVEEILVLLSWSATELGRIFLAFIGLYSSEASVSASSLFFYIPSVLGVVFFLLWQSFVLRLEQIVSYFVLSVYCLQFVLHIGALVGGKRKIRFD</sequence>
<keyword evidence="3 5" id="KW-1133">Transmembrane helix</keyword>
<dbReference type="Proteomes" id="UP001497525">
    <property type="component" value="Unassembled WGS sequence"/>
</dbReference>
<evidence type="ECO:0000256" key="4">
    <source>
        <dbReference type="ARBA" id="ARBA00023136"/>
    </source>
</evidence>
<feature type="transmembrane region" description="Helical" evidence="5">
    <location>
        <begin position="83"/>
        <end position="103"/>
    </location>
</feature>
<protein>
    <recommendedName>
        <fullName evidence="8">Transmembrane protein 216</fullName>
    </recommendedName>
</protein>
<accession>A0AAV2TVG4</accession>
<dbReference type="GO" id="GO:0016020">
    <property type="term" value="C:membrane"/>
    <property type="evidence" value="ECO:0007669"/>
    <property type="project" value="UniProtKB-SubCell"/>
</dbReference>
<comment type="caution">
    <text evidence="6">The sequence shown here is derived from an EMBL/GenBank/DDBJ whole genome shotgun (WGS) entry which is preliminary data.</text>
</comment>
<dbReference type="EMBL" id="CAXLJL010000711">
    <property type="protein sequence ID" value="CAL5140252.1"/>
    <property type="molecule type" value="Genomic_DNA"/>
</dbReference>
<dbReference type="InterPro" id="IPR019184">
    <property type="entry name" value="Uncharacterised_TM-17"/>
</dbReference>
<name>A0AAV2TVG4_CALDB</name>
<feature type="transmembrane region" description="Helical" evidence="5">
    <location>
        <begin position="50"/>
        <end position="71"/>
    </location>
</feature>
<gene>
    <name evidence="6" type="ORF">CDAUBV1_LOCUS15422</name>
</gene>
<evidence type="ECO:0008006" key="8">
    <source>
        <dbReference type="Google" id="ProtNLM"/>
    </source>
</evidence>
<reference evidence="6" key="1">
    <citation type="submission" date="2024-06" db="EMBL/GenBank/DDBJ databases">
        <authorList>
            <person name="Liu X."/>
            <person name="Lenzi L."/>
            <person name="Haldenby T S."/>
            <person name="Uol C."/>
        </authorList>
    </citation>
    <scope>NUCLEOTIDE SEQUENCE</scope>
</reference>
<evidence type="ECO:0000256" key="2">
    <source>
        <dbReference type="ARBA" id="ARBA00022692"/>
    </source>
</evidence>
<dbReference type="AlphaFoldDB" id="A0AAV2TVG4"/>